<organism evidence="1 2">
    <name type="scientific">Linum trigynum</name>
    <dbReference type="NCBI Taxonomy" id="586398"/>
    <lineage>
        <taxon>Eukaryota</taxon>
        <taxon>Viridiplantae</taxon>
        <taxon>Streptophyta</taxon>
        <taxon>Embryophyta</taxon>
        <taxon>Tracheophyta</taxon>
        <taxon>Spermatophyta</taxon>
        <taxon>Magnoliopsida</taxon>
        <taxon>eudicotyledons</taxon>
        <taxon>Gunneridae</taxon>
        <taxon>Pentapetalae</taxon>
        <taxon>rosids</taxon>
        <taxon>fabids</taxon>
        <taxon>Malpighiales</taxon>
        <taxon>Linaceae</taxon>
        <taxon>Linum</taxon>
    </lineage>
</organism>
<accession>A0AAV2EWI2</accession>
<keyword evidence="2" id="KW-1185">Reference proteome</keyword>
<dbReference type="EMBL" id="OZ034818">
    <property type="protein sequence ID" value="CAL1390017.1"/>
    <property type="molecule type" value="Genomic_DNA"/>
</dbReference>
<dbReference type="Proteomes" id="UP001497516">
    <property type="component" value="Chromosome 5"/>
</dbReference>
<gene>
    <name evidence="1" type="ORF">LTRI10_LOCUS30829</name>
</gene>
<evidence type="ECO:0000313" key="2">
    <source>
        <dbReference type="Proteomes" id="UP001497516"/>
    </source>
</evidence>
<protein>
    <recommendedName>
        <fullName evidence="3">Secreted protein</fullName>
    </recommendedName>
</protein>
<name>A0AAV2EWI2_9ROSI</name>
<sequence>MWSRWRVIPPCGPVVLLSCVTRLEQVLRVLHQSVTTILLPLDESTSDSHLGLHPVEMLVDDRSLVGRILLVKLELMVHELLVLRAELLELESHLLELLCEEVHRRARSHRQLLVLLARRWTSSQSSSSR</sequence>
<evidence type="ECO:0000313" key="1">
    <source>
        <dbReference type="EMBL" id="CAL1390017.1"/>
    </source>
</evidence>
<dbReference type="AlphaFoldDB" id="A0AAV2EWI2"/>
<proteinExistence type="predicted"/>
<dbReference type="PROSITE" id="PS51257">
    <property type="entry name" value="PROKAR_LIPOPROTEIN"/>
    <property type="match status" value="1"/>
</dbReference>
<reference evidence="1 2" key="1">
    <citation type="submission" date="2024-04" db="EMBL/GenBank/DDBJ databases">
        <authorList>
            <person name="Fracassetti M."/>
        </authorList>
    </citation>
    <scope>NUCLEOTIDE SEQUENCE [LARGE SCALE GENOMIC DNA]</scope>
</reference>
<evidence type="ECO:0008006" key="3">
    <source>
        <dbReference type="Google" id="ProtNLM"/>
    </source>
</evidence>